<dbReference type="PANTHER" id="PTHR47602:SF2">
    <property type="entry name" value="F-BOX PROTEIN SKIP22"/>
    <property type="match status" value="1"/>
</dbReference>
<reference evidence="3" key="1">
    <citation type="submission" date="2015-12" db="EMBL/GenBank/DDBJ databases">
        <title>Update maize B73 reference genome by single molecule sequencing technologies.</title>
        <authorList>
            <consortium name="Maize Genome Sequencing Project"/>
            <person name="Ware D."/>
        </authorList>
    </citation>
    <scope>NUCLEOTIDE SEQUENCE [LARGE SCALE GENOMIC DNA]</scope>
    <source>
        <strain evidence="3">cv. B73</strain>
    </source>
</reference>
<dbReference type="CDD" id="cd22165">
    <property type="entry name" value="F-box_AtSKIP22-like"/>
    <property type="match status" value="1"/>
</dbReference>
<proteinExistence type="predicted"/>
<evidence type="ECO:0000313" key="2">
    <source>
        <dbReference type="EnsemblPlants" id="Zm00001eb051260_P001"/>
    </source>
</evidence>
<dbReference type="EnsemblPlants" id="Zm00001eb051260_T001">
    <property type="protein sequence ID" value="Zm00001eb051260_P001"/>
    <property type="gene ID" value="Zm00001eb051260"/>
</dbReference>
<dbReference type="Proteomes" id="UP000007305">
    <property type="component" value="Chromosome 1"/>
</dbReference>
<accession>A0A804M146</accession>
<dbReference type="PROSITE" id="PS50181">
    <property type="entry name" value="FBOX"/>
    <property type="match status" value="1"/>
</dbReference>
<protein>
    <recommendedName>
        <fullName evidence="1">F-box domain-containing protein</fullName>
    </recommendedName>
</protein>
<dbReference type="Gramene" id="Zm00001eb051260_T001">
    <property type="protein sequence ID" value="Zm00001eb051260_P001"/>
    <property type="gene ID" value="Zm00001eb051260"/>
</dbReference>
<evidence type="ECO:0000259" key="1">
    <source>
        <dbReference type="PROSITE" id="PS50181"/>
    </source>
</evidence>
<dbReference type="Pfam" id="PF12937">
    <property type="entry name" value="F-box-like"/>
    <property type="match status" value="1"/>
</dbReference>
<dbReference type="Gene3D" id="1.20.1280.50">
    <property type="match status" value="1"/>
</dbReference>
<name>A0A804M146_MAIZE</name>
<dbReference type="InterPro" id="IPR001810">
    <property type="entry name" value="F-box_dom"/>
</dbReference>
<dbReference type="AlphaFoldDB" id="A0A804M146"/>
<dbReference type="Proteomes" id="UP000007305">
    <property type="component" value="Chromosome 7"/>
</dbReference>
<reference evidence="2" key="2">
    <citation type="submission" date="2019-07" db="EMBL/GenBank/DDBJ databases">
        <authorList>
            <person name="Seetharam A."/>
            <person name="Woodhouse M."/>
            <person name="Cannon E."/>
        </authorList>
    </citation>
    <scope>NUCLEOTIDE SEQUENCE [LARGE SCALE GENOMIC DNA]</scope>
    <source>
        <strain evidence="2">cv. B73</strain>
    </source>
</reference>
<feature type="domain" description="F-box" evidence="1">
    <location>
        <begin position="1"/>
        <end position="43"/>
    </location>
</feature>
<keyword evidence="3" id="KW-1185">Reference proteome</keyword>
<dbReference type="InterPro" id="IPR036047">
    <property type="entry name" value="F-box-like_dom_sf"/>
</dbReference>
<dbReference type="SUPFAM" id="SSF81383">
    <property type="entry name" value="F-box domain"/>
    <property type="match status" value="1"/>
</dbReference>
<organism evidence="2 3">
    <name type="scientific">Zea mays</name>
    <name type="common">Maize</name>
    <dbReference type="NCBI Taxonomy" id="4577"/>
    <lineage>
        <taxon>Eukaryota</taxon>
        <taxon>Viridiplantae</taxon>
        <taxon>Streptophyta</taxon>
        <taxon>Embryophyta</taxon>
        <taxon>Tracheophyta</taxon>
        <taxon>Spermatophyta</taxon>
        <taxon>Magnoliopsida</taxon>
        <taxon>Liliopsida</taxon>
        <taxon>Poales</taxon>
        <taxon>Poaceae</taxon>
        <taxon>PACMAD clade</taxon>
        <taxon>Panicoideae</taxon>
        <taxon>Andropogonodae</taxon>
        <taxon>Andropogoneae</taxon>
        <taxon>Tripsacinae</taxon>
        <taxon>Zea</taxon>
    </lineage>
</organism>
<sequence length="100" mass="11322">MALPADLKTKVLHFLPGVDLAKVECTCKEMRNLALDDSIWKKLVFKYENYGKGCRGRARVRRPYLEKLGRPIRDGRRGLIQPFGTMAGETILLAVHLGCH</sequence>
<dbReference type="SMART" id="SM00256">
    <property type="entry name" value="FBOX"/>
    <property type="match status" value="1"/>
</dbReference>
<dbReference type="Gramene" id="Zm00001eb313830_T001">
    <property type="protein sequence ID" value="Zm00001eb313830_P001"/>
    <property type="gene ID" value="Zm00001eb313830"/>
</dbReference>
<evidence type="ECO:0000313" key="3">
    <source>
        <dbReference type="Proteomes" id="UP000007305"/>
    </source>
</evidence>
<dbReference type="PANTHER" id="PTHR47602">
    <property type="entry name" value="F-BOX PROTEIN SKIP22"/>
    <property type="match status" value="1"/>
</dbReference>
<reference evidence="2" key="3">
    <citation type="submission" date="2021-05" db="UniProtKB">
        <authorList>
            <consortium name="EnsemblPlants"/>
        </authorList>
    </citation>
    <scope>IDENTIFICATION</scope>
    <source>
        <strain evidence="2">cv. B73</strain>
    </source>
</reference>
<dbReference type="EnsemblPlants" id="Zm00001eb313830_T001">
    <property type="protein sequence ID" value="Zm00001eb313830_P001"/>
    <property type="gene ID" value="Zm00001eb313830"/>
</dbReference>